<dbReference type="InterPro" id="IPR036291">
    <property type="entry name" value="NAD(P)-bd_dom_sf"/>
</dbReference>
<evidence type="ECO:0000313" key="4">
    <source>
        <dbReference type="Proteomes" id="UP000033624"/>
    </source>
</evidence>
<organism evidence="3 4">
    <name type="scientific">Mycoplasma mycoides subsp. mycoides</name>
    <dbReference type="NCBI Taxonomy" id="2103"/>
    <lineage>
        <taxon>Bacteria</taxon>
        <taxon>Bacillati</taxon>
        <taxon>Mycoplasmatota</taxon>
        <taxon>Mollicutes</taxon>
        <taxon>Mycoplasmataceae</taxon>
        <taxon>Mycoplasma</taxon>
    </lineage>
</organism>
<evidence type="ECO:0000256" key="2">
    <source>
        <dbReference type="ARBA" id="ARBA00018569"/>
    </source>
</evidence>
<dbReference type="RefSeq" id="WP_015545609.1">
    <property type="nucleotide sequence ID" value="NZ_CP010267.1"/>
</dbReference>
<dbReference type="Proteomes" id="UP000033624">
    <property type="component" value="Unassembled WGS sequence"/>
</dbReference>
<gene>
    <name evidence="3" type="ORF">TS59_1100</name>
</gene>
<dbReference type="EMBL" id="LAEW01000001">
    <property type="protein sequence ID" value="KJQ46294.1"/>
    <property type="molecule type" value="Genomic_DNA"/>
</dbReference>
<protein>
    <recommendedName>
        <fullName evidence="2">UDP-glucose 4-epimerase</fullName>
    </recommendedName>
</protein>
<sequence>MVKENCNLYYNIGSGKGFSNLEIIKEFEKQLGYKLNIDIAPKRSGDPDVLVASNTKLCQELNYKIKTNIKDIVESEIAFRKAHLKNKE</sequence>
<dbReference type="Gene3D" id="3.90.25.10">
    <property type="entry name" value="UDP-galactose 4-epimerase, domain 1"/>
    <property type="match status" value="1"/>
</dbReference>
<accession>A0AAE2JT45</accession>
<dbReference type="AlphaFoldDB" id="A0AAE2JT45"/>
<evidence type="ECO:0000256" key="1">
    <source>
        <dbReference type="ARBA" id="ARBA00007637"/>
    </source>
</evidence>
<dbReference type="GO" id="GO:0033499">
    <property type="term" value="P:galactose catabolic process via UDP-galactose, Leloir pathway"/>
    <property type="evidence" value="ECO:0007669"/>
    <property type="project" value="TreeGrafter"/>
</dbReference>
<comment type="similarity">
    <text evidence="1">Belongs to the NAD(P)-dependent epimerase/dehydratase family.</text>
</comment>
<dbReference type="PANTHER" id="PTHR43725">
    <property type="entry name" value="UDP-GLUCOSE 4-EPIMERASE"/>
    <property type="match status" value="1"/>
</dbReference>
<evidence type="ECO:0000313" key="3">
    <source>
        <dbReference type="EMBL" id="KJQ46294.1"/>
    </source>
</evidence>
<name>A0AAE2JT45_MYCMY</name>
<comment type="caution">
    <text evidence="3">The sequence shown here is derived from an EMBL/GenBank/DDBJ whole genome shotgun (WGS) entry which is preliminary data.</text>
</comment>
<dbReference type="SUPFAM" id="SSF51735">
    <property type="entry name" value="NAD(P)-binding Rossmann-fold domains"/>
    <property type="match status" value="1"/>
</dbReference>
<dbReference type="KEGG" id="mmyi:mycmycITA_01038"/>
<proteinExistence type="inferred from homology"/>
<dbReference type="PANTHER" id="PTHR43725:SF53">
    <property type="entry name" value="UDP-ARABINOSE 4-EPIMERASE 1"/>
    <property type="match status" value="1"/>
</dbReference>
<reference evidence="3 4" key="1">
    <citation type="submission" date="2015-02" db="EMBL/GenBank/DDBJ databases">
        <title>Mycoplasma mycoides subsp. mycoides strain:B237 Genome sequencing.</title>
        <authorList>
            <person name="Fischer A."/>
            <person name="Santana-Cruz I."/>
            <person name="Schieck E."/>
            <person name="Gourle H."/>
            <person name="Lambert M."/>
            <person name="Nadendla S."/>
            <person name="Miller R.A."/>
            <person name="Weber J."/>
            <person name="Bongcam-Rudloff E."/>
            <person name="Vashee S."/>
            <person name="Frey J."/>
            <person name="Jores J."/>
        </authorList>
    </citation>
    <scope>NUCLEOTIDE SEQUENCE [LARGE SCALE GENOMIC DNA]</scope>
    <source>
        <strain evidence="3 4">B237</strain>
    </source>
</reference>